<dbReference type="NCBIfam" id="TIGR02574">
    <property type="entry name" value="stabl_TIGR02574"/>
    <property type="match status" value="1"/>
</dbReference>
<comment type="caution">
    <text evidence="1">The sequence shown here is derived from an EMBL/GenBank/DDBJ whole genome shotgun (WGS) entry which is preliminary data.</text>
</comment>
<dbReference type="InterPro" id="IPR013406">
    <property type="entry name" value="CHP02574_addiction_mod"/>
</dbReference>
<organism evidence="1 2">
    <name type="scientific">Marinicella pacifica</name>
    <dbReference type="NCBI Taxonomy" id="1171543"/>
    <lineage>
        <taxon>Bacteria</taxon>
        <taxon>Pseudomonadati</taxon>
        <taxon>Pseudomonadota</taxon>
        <taxon>Gammaproteobacteria</taxon>
        <taxon>Lysobacterales</taxon>
        <taxon>Marinicellaceae</taxon>
        <taxon>Marinicella</taxon>
    </lineage>
</organism>
<dbReference type="Proteomes" id="UP000605253">
    <property type="component" value="Unassembled WGS sequence"/>
</dbReference>
<sequence length="70" mass="8243">MQDTLIKKLSRLDIDDRITLVEALWDSIASDSNLLDIPEHHKNVLNERLQSLEQDTQNGKPWDEIRKNYI</sequence>
<gene>
    <name evidence="1" type="ORF">GCM10011365_15980</name>
</gene>
<protein>
    <submittedName>
        <fullName evidence="1">Uncharacterized protein</fullName>
    </submittedName>
</protein>
<keyword evidence="2" id="KW-1185">Reference proteome</keyword>
<reference evidence="1" key="2">
    <citation type="submission" date="2020-09" db="EMBL/GenBank/DDBJ databases">
        <authorList>
            <person name="Sun Q."/>
            <person name="Zhou Y."/>
        </authorList>
    </citation>
    <scope>NUCLEOTIDE SEQUENCE</scope>
    <source>
        <strain evidence="1">CGMCC 1.12181</strain>
    </source>
</reference>
<evidence type="ECO:0000313" key="2">
    <source>
        <dbReference type="Proteomes" id="UP000605253"/>
    </source>
</evidence>
<proteinExistence type="predicted"/>
<accession>A0A917CTC1</accession>
<dbReference type="RefSeq" id="WP_188365190.1">
    <property type="nucleotide sequence ID" value="NZ_BAABJF010000002.1"/>
</dbReference>
<evidence type="ECO:0000313" key="1">
    <source>
        <dbReference type="EMBL" id="GGF95440.1"/>
    </source>
</evidence>
<name>A0A917CTC1_9GAMM</name>
<dbReference type="AlphaFoldDB" id="A0A917CTC1"/>
<dbReference type="Pfam" id="PF09720">
    <property type="entry name" value="Unstab_antitox"/>
    <property type="match status" value="1"/>
</dbReference>
<reference evidence="1" key="1">
    <citation type="journal article" date="2014" name="Int. J. Syst. Evol. Microbiol.">
        <title>Complete genome sequence of Corynebacterium casei LMG S-19264T (=DSM 44701T), isolated from a smear-ripened cheese.</title>
        <authorList>
            <consortium name="US DOE Joint Genome Institute (JGI-PGF)"/>
            <person name="Walter F."/>
            <person name="Albersmeier A."/>
            <person name="Kalinowski J."/>
            <person name="Ruckert C."/>
        </authorList>
    </citation>
    <scope>NUCLEOTIDE SEQUENCE</scope>
    <source>
        <strain evidence="1">CGMCC 1.12181</strain>
    </source>
</reference>
<dbReference type="EMBL" id="BMEO01000005">
    <property type="protein sequence ID" value="GGF95440.1"/>
    <property type="molecule type" value="Genomic_DNA"/>
</dbReference>